<evidence type="ECO:0000259" key="1">
    <source>
        <dbReference type="Pfam" id="PF14529"/>
    </source>
</evidence>
<dbReference type="EMBL" id="GALX01008348">
    <property type="protein sequence ID" value="JAB60118.1"/>
    <property type="molecule type" value="Transcribed_RNA"/>
</dbReference>
<proteinExistence type="predicted"/>
<feature type="non-terminal residue" evidence="2">
    <location>
        <position position="154"/>
    </location>
</feature>
<dbReference type="SUPFAM" id="SSF56219">
    <property type="entry name" value="DNase I-like"/>
    <property type="match status" value="1"/>
</dbReference>
<dbReference type="InterPro" id="IPR005135">
    <property type="entry name" value="Endo/exonuclease/phosphatase"/>
</dbReference>
<dbReference type="Pfam" id="PF14529">
    <property type="entry name" value="Exo_endo_phos_2"/>
    <property type="match status" value="1"/>
</dbReference>
<dbReference type="Gene3D" id="3.60.10.10">
    <property type="entry name" value="Endonuclease/exonuclease/phosphatase"/>
    <property type="match status" value="1"/>
</dbReference>
<protein>
    <recommendedName>
        <fullName evidence="1">Endonuclease/exonuclease/phosphatase domain-containing protein</fullName>
    </recommendedName>
</protein>
<accession>V5GI21</accession>
<evidence type="ECO:0000313" key="2">
    <source>
        <dbReference type="EMBL" id="JAB60118.1"/>
    </source>
</evidence>
<organism evidence="2">
    <name type="scientific">Anoplophora glabripennis</name>
    <name type="common">Asian longhorn beetle</name>
    <name type="synonym">Anoplophora nobilis</name>
    <dbReference type="NCBI Taxonomy" id="217634"/>
    <lineage>
        <taxon>Eukaryota</taxon>
        <taxon>Metazoa</taxon>
        <taxon>Ecdysozoa</taxon>
        <taxon>Arthropoda</taxon>
        <taxon>Hexapoda</taxon>
        <taxon>Insecta</taxon>
        <taxon>Pterygota</taxon>
        <taxon>Neoptera</taxon>
        <taxon>Endopterygota</taxon>
        <taxon>Coleoptera</taxon>
        <taxon>Polyphaga</taxon>
        <taxon>Cucujiformia</taxon>
        <taxon>Chrysomeloidea</taxon>
        <taxon>Cerambycidae</taxon>
        <taxon>Lamiinae</taxon>
        <taxon>Lamiini</taxon>
        <taxon>Anoplophora</taxon>
    </lineage>
</organism>
<dbReference type="PANTHER" id="PTHR33776:SF4">
    <property type="entry name" value="ENDONUCLEASE_EXONUCLEASE_PHOSPHATASE DOMAIN-CONTAINING PROTEIN"/>
    <property type="match status" value="1"/>
</dbReference>
<dbReference type="GO" id="GO:0003824">
    <property type="term" value="F:catalytic activity"/>
    <property type="evidence" value="ECO:0007669"/>
    <property type="project" value="InterPro"/>
</dbReference>
<dbReference type="InterPro" id="IPR036691">
    <property type="entry name" value="Endo/exonu/phosph_ase_sf"/>
</dbReference>
<reference evidence="2" key="1">
    <citation type="submission" date="2013-07" db="EMBL/GenBank/DDBJ databases">
        <title>Midgut Transcriptome Profiling of Anoplphora glabripennis, a Lignocellulose Degrading, Wood-Boring Cerambycid.</title>
        <authorList>
            <person name="Scully E.D."/>
            <person name="Hoover K."/>
            <person name="Carlson J.E."/>
            <person name="Tien M."/>
            <person name="Geib S.M."/>
        </authorList>
    </citation>
    <scope>NUCLEOTIDE SEQUENCE</scope>
</reference>
<sequence length="154" mass="17351">GGVAVYARSNLDVRKIDVDKFCIDKHLKVCAILWKTSTTETIILNCYRAPSGDIEIFFNNIFGVLNFVFVPHINIVLTGDFNLDSSKQSRSMNECLVDLLSGFNLMPVVRWPTRVTQGTSTIIDHIFTNLTENSVITVIDNDISDHRTVLFQVN</sequence>
<dbReference type="AlphaFoldDB" id="V5GI21"/>
<dbReference type="PANTHER" id="PTHR33776">
    <property type="entry name" value="ENDO/EXONUCLEASE/PHOSPHATASE DOMAIN-CONTAINING PROTEIN"/>
    <property type="match status" value="1"/>
</dbReference>
<feature type="non-terminal residue" evidence="2">
    <location>
        <position position="1"/>
    </location>
</feature>
<feature type="domain" description="Endonuclease/exonuclease/phosphatase" evidence="1">
    <location>
        <begin position="42"/>
        <end position="149"/>
    </location>
</feature>
<name>V5GI21_ANOGL</name>